<keyword evidence="5 7" id="KW-1133">Transmembrane helix</keyword>
<feature type="transmembrane region" description="Helical" evidence="7">
    <location>
        <begin position="533"/>
        <end position="551"/>
    </location>
</feature>
<dbReference type="PANTHER" id="PTHR23501">
    <property type="entry name" value="MAJOR FACILITATOR SUPERFAMILY"/>
    <property type="match status" value="1"/>
</dbReference>
<dbReference type="PROSITE" id="PS50850">
    <property type="entry name" value="MFS"/>
    <property type="match status" value="1"/>
</dbReference>
<dbReference type="GeneID" id="36593908"/>
<comment type="similarity">
    <text evidence="2">Belongs to the major facilitator superfamily. TCR/Tet family.</text>
</comment>
<feature type="transmembrane region" description="Helical" evidence="7">
    <location>
        <begin position="51"/>
        <end position="73"/>
    </location>
</feature>
<dbReference type="InterPro" id="IPR036259">
    <property type="entry name" value="MFS_trans_sf"/>
</dbReference>
<feature type="domain" description="Major facilitator superfamily (MFS) profile" evidence="8">
    <location>
        <begin position="60"/>
        <end position="531"/>
    </location>
</feature>
<comment type="subcellular location">
    <subcellularLocation>
        <location evidence="1">Membrane</location>
        <topology evidence="1">Multi-pass membrane protein</topology>
    </subcellularLocation>
</comment>
<feature type="transmembrane region" description="Helical" evidence="7">
    <location>
        <begin position="420"/>
        <end position="442"/>
    </location>
</feature>
<evidence type="ECO:0000256" key="4">
    <source>
        <dbReference type="ARBA" id="ARBA00022692"/>
    </source>
</evidence>
<organism evidence="9 10">
    <name type="scientific">Hyaloscypha bicolor E</name>
    <dbReference type="NCBI Taxonomy" id="1095630"/>
    <lineage>
        <taxon>Eukaryota</taxon>
        <taxon>Fungi</taxon>
        <taxon>Dikarya</taxon>
        <taxon>Ascomycota</taxon>
        <taxon>Pezizomycotina</taxon>
        <taxon>Leotiomycetes</taxon>
        <taxon>Helotiales</taxon>
        <taxon>Hyaloscyphaceae</taxon>
        <taxon>Hyaloscypha</taxon>
        <taxon>Hyaloscypha bicolor</taxon>
    </lineage>
</organism>
<dbReference type="RefSeq" id="XP_024736749.1">
    <property type="nucleotide sequence ID" value="XM_024885831.1"/>
</dbReference>
<dbReference type="GO" id="GO:0022857">
    <property type="term" value="F:transmembrane transporter activity"/>
    <property type="evidence" value="ECO:0007669"/>
    <property type="project" value="InterPro"/>
</dbReference>
<evidence type="ECO:0000313" key="9">
    <source>
        <dbReference type="EMBL" id="PMD59845.1"/>
    </source>
</evidence>
<sequence>MVTLNSYNLTWWVYTNNQLRSIKDLAPVTECEINSLEEYNQRRLTPATPSLISQWQWGFVCLGLYLGALLYGLDTTISASVQGPILASLGEIEKLAWVGIGFPLGSVSVILLLGWCYTVFEIKYLMIGSIVGFEAGSAICGAAPNMNAMILGRVIAGIGGAGMYLGGLTYISVFTSLKTRPLYNALIGLCWGLGCILGPIIGGSFSVSSASWRFAFYINLPLAALLSPVYIFLFPKHNAQPQTPGPTKLARIDWVGAVLNATVFTLFQVVLTFAGSTWKWNQAGPIALWVVFGASLITFVVQQVFSFFTTPERRIFPIHFLKSRTQILLYTSTAASSAGLVIAVYYLPLFFQFTRGDSAIRASVRLLPFITVTVFFIMFTGGLLPILGRYSPLYVISGVFLLIGSSLMHTIHIGTATGAIYGYEVLAAIGIGATMQVAYSVSVAKVKHHDTQNAIGFINVAQIGTMAIALSIAASIFQNRGLINLKEALQGYGFSEQELRGALAGAQSAVLMGGDMVVKTKAVEAIIKTMNSIWIIPIVAGAVSFVSGALMKWEKVALTTTSA</sequence>
<feature type="transmembrane region" description="Helical" evidence="7">
    <location>
        <begin position="366"/>
        <end position="386"/>
    </location>
</feature>
<dbReference type="InterPro" id="IPR020846">
    <property type="entry name" value="MFS_dom"/>
</dbReference>
<proteinExistence type="inferred from homology"/>
<evidence type="ECO:0000256" key="6">
    <source>
        <dbReference type="ARBA" id="ARBA00023136"/>
    </source>
</evidence>
<dbReference type="Pfam" id="PF07690">
    <property type="entry name" value="MFS_1"/>
    <property type="match status" value="1"/>
</dbReference>
<dbReference type="InterPro" id="IPR011701">
    <property type="entry name" value="MFS"/>
</dbReference>
<evidence type="ECO:0000256" key="3">
    <source>
        <dbReference type="ARBA" id="ARBA00022448"/>
    </source>
</evidence>
<dbReference type="PANTHER" id="PTHR23501:SF12">
    <property type="entry name" value="MAJOR FACILITATOR SUPERFAMILY (MFS) PROFILE DOMAIN-CONTAINING PROTEIN-RELATED"/>
    <property type="match status" value="1"/>
</dbReference>
<dbReference type="OrthoDB" id="10021397at2759"/>
<name>A0A2J6TA02_9HELO</name>
<feature type="transmembrane region" description="Helical" evidence="7">
    <location>
        <begin position="254"/>
        <end position="274"/>
    </location>
</feature>
<feature type="transmembrane region" description="Helical" evidence="7">
    <location>
        <begin position="454"/>
        <end position="477"/>
    </location>
</feature>
<dbReference type="Proteomes" id="UP000235371">
    <property type="component" value="Unassembled WGS sequence"/>
</dbReference>
<evidence type="ECO:0000256" key="1">
    <source>
        <dbReference type="ARBA" id="ARBA00004141"/>
    </source>
</evidence>
<feature type="transmembrane region" description="Helical" evidence="7">
    <location>
        <begin position="95"/>
        <end position="117"/>
    </location>
</feature>
<feature type="transmembrane region" description="Helical" evidence="7">
    <location>
        <begin position="214"/>
        <end position="233"/>
    </location>
</feature>
<evidence type="ECO:0000313" key="10">
    <source>
        <dbReference type="Proteomes" id="UP000235371"/>
    </source>
</evidence>
<reference evidence="9 10" key="1">
    <citation type="submission" date="2016-04" db="EMBL/GenBank/DDBJ databases">
        <title>A degradative enzymes factory behind the ericoid mycorrhizal symbiosis.</title>
        <authorList>
            <consortium name="DOE Joint Genome Institute"/>
            <person name="Martino E."/>
            <person name="Morin E."/>
            <person name="Grelet G."/>
            <person name="Kuo A."/>
            <person name="Kohler A."/>
            <person name="Daghino S."/>
            <person name="Barry K."/>
            <person name="Choi C."/>
            <person name="Cichocki N."/>
            <person name="Clum A."/>
            <person name="Copeland A."/>
            <person name="Hainaut M."/>
            <person name="Haridas S."/>
            <person name="Labutti K."/>
            <person name="Lindquist E."/>
            <person name="Lipzen A."/>
            <person name="Khouja H.-R."/>
            <person name="Murat C."/>
            <person name="Ohm R."/>
            <person name="Olson A."/>
            <person name="Spatafora J."/>
            <person name="Veneault-Fourrey C."/>
            <person name="Henrissat B."/>
            <person name="Grigoriev I."/>
            <person name="Martin F."/>
            <person name="Perotto S."/>
        </authorList>
    </citation>
    <scope>NUCLEOTIDE SEQUENCE [LARGE SCALE GENOMIC DNA]</scope>
    <source>
        <strain evidence="9 10">E</strain>
    </source>
</reference>
<dbReference type="EMBL" id="KZ613803">
    <property type="protein sequence ID" value="PMD59845.1"/>
    <property type="molecule type" value="Genomic_DNA"/>
</dbReference>
<feature type="transmembrane region" description="Helical" evidence="7">
    <location>
        <begin position="393"/>
        <end position="414"/>
    </location>
</feature>
<dbReference type="SUPFAM" id="SSF103473">
    <property type="entry name" value="MFS general substrate transporter"/>
    <property type="match status" value="1"/>
</dbReference>
<dbReference type="GO" id="GO:0005886">
    <property type="term" value="C:plasma membrane"/>
    <property type="evidence" value="ECO:0007669"/>
    <property type="project" value="TreeGrafter"/>
</dbReference>
<accession>A0A2J6TA02</accession>
<dbReference type="AlphaFoldDB" id="A0A2J6TA02"/>
<feature type="transmembrane region" description="Helical" evidence="7">
    <location>
        <begin position="286"/>
        <end position="307"/>
    </location>
</feature>
<gene>
    <name evidence="9" type="ORF">K444DRAFT_652783</name>
</gene>
<evidence type="ECO:0000256" key="5">
    <source>
        <dbReference type="ARBA" id="ARBA00022989"/>
    </source>
</evidence>
<keyword evidence="3" id="KW-0813">Transport</keyword>
<feature type="transmembrane region" description="Helical" evidence="7">
    <location>
        <begin position="124"/>
        <end position="144"/>
    </location>
</feature>
<dbReference type="Gene3D" id="1.20.1250.20">
    <property type="entry name" value="MFS general substrate transporter like domains"/>
    <property type="match status" value="1"/>
</dbReference>
<keyword evidence="4 7" id="KW-0812">Transmembrane</keyword>
<feature type="transmembrane region" description="Helical" evidence="7">
    <location>
        <begin position="327"/>
        <end position="346"/>
    </location>
</feature>
<keyword evidence="10" id="KW-1185">Reference proteome</keyword>
<dbReference type="InParanoid" id="A0A2J6TA02"/>
<evidence type="ECO:0000256" key="2">
    <source>
        <dbReference type="ARBA" id="ARBA00007520"/>
    </source>
</evidence>
<protein>
    <submittedName>
        <fullName evidence="9">MFS general substrate transporter</fullName>
    </submittedName>
</protein>
<feature type="transmembrane region" description="Helical" evidence="7">
    <location>
        <begin position="183"/>
        <end position="202"/>
    </location>
</feature>
<keyword evidence="6 7" id="KW-0472">Membrane</keyword>
<evidence type="ECO:0000259" key="8">
    <source>
        <dbReference type="PROSITE" id="PS50850"/>
    </source>
</evidence>
<feature type="transmembrane region" description="Helical" evidence="7">
    <location>
        <begin position="150"/>
        <end position="171"/>
    </location>
</feature>
<evidence type="ECO:0000256" key="7">
    <source>
        <dbReference type="SAM" id="Phobius"/>
    </source>
</evidence>